<keyword evidence="3 11" id="KW-0732">Signal</keyword>
<evidence type="ECO:0000313" key="13">
    <source>
        <dbReference type="EMBL" id="CAH0722479.1"/>
    </source>
</evidence>
<dbReference type="GO" id="GO:0004222">
    <property type="term" value="F:metalloendopeptidase activity"/>
    <property type="evidence" value="ECO:0007669"/>
    <property type="project" value="UniProtKB-UniRule"/>
</dbReference>
<evidence type="ECO:0000256" key="5">
    <source>
        <dbReference type="ARBA" id="ARBA00022833"/>
    </source>
</evidence>
<feature type="domain" description="Peptidase M12A" evidence="12">
    <location>
        <begin position="73"/>
        <end position="277"/>
    </location>
</feature>
<reference evidence="13" key="1">
    <citation type="submission" date="2021-12" db="EMBL/GenBank/DDBJ databases">
        <authorList>
            <person name="Martin H S."/>
        </authorList>
    </citation>
    <scope>NUCLEOTIDE SEQUENCE</scope>
</reference>
<dbReference type="InterPro" id="IPR024079">
    <property type="entry name" value="MetalloPept_cat_dom_sf"/>
</dbReference>
<keyword evidence="9" id="KW-0325">Glycoprotein</keyword>
<dbReference type="FunFam" id="3.40.390.10:FF:000015">
    <property type="entry name" value="Meprin A subunit"/>
    <property type="match status" value="1"/>
</dbReference>
<evidence type="ECO:0000259" key="12">
    <source>
        <dbReference type="PROSITE" id="PS51864"/>
    </source>
</evidence>
<dbReference type="PANTHER" id="PTHR10127:SF814">
    <property type="entry name" value="MEPRIN A SUBUNIT BETA"/>
    <property type="match status" value="1"/>
</dbReference>
<evidence type="ECO:0000256" key="10">
    <source>
        <dbReference type="PROSITE-ProRule" id="PRU01211"/>
    </source>
</evidence>
<keyword evidence="8" id="KW-1015">Disulfide bond</keyword>
<feature type="signal peptide" evidence="11">
    <location>
        <begin position="1"/>
        <end position="18"/>
    </location>
</feature>
<feature type="non-terminal residue" evidence="13">
    <location>
        <position position="625"/>
    </location>
</feature>
<evidence type="ECO:0000256" key="8">
    <source>
        <dbReference type="ARBA" id="ARBA00023157"/>
    </source>
</evidence>
<dbReference type="EMBL" id="OV170223">
    <property type="protein sequence ID" value="CAH0722479.1"/>
    <property type="molecule type" value="Genomic_DNA"/>
</dbReference>
<dbReference type="PANTHER" id="PTHR10127">
    <property type="entry name" value="DISCOIDIN, CUB, EGF, LAMININ , AND ZINC METALLOPROTEASE DOMAIN CONTAINING"/>
    <property type="match status" value="1"/>
</dbReference>
<feature type="binding site" evidence="10">
    <location>
        <position position="513"/>
    </location>
    <ligand>
        <name>Zn(2+)</name>
        <dbReference type="ChEBI" id="CHEBI:29105"/>
        <note>catalytic</note>
    </ligand>
</feature>
<evidence type="ECO:0000256" key="9">
    <source>
        <dbReference type="ARBA" id="ARBA00023180"/>
    </source>
</evidence>
<evidence type="ECO:0000256" key="3">
    <source>
        <dbReference type="ARBA" id="ARBA00022729"/>
    </source>
</evidence>
<comment type="cofactor">
    <cofactor evidence="10 11">
        <name>Zn(2+)</name>
        <dbReference type="ChEBI" id="CHEBI:29105"/>
    </cofactor>
    <text evidence="10 11">Binds 1 zinc ion per subunit.</text>
</comment>
<gene>
    <name evidence="13" type="ORF">BINO364_LOCUS8431</name>
</gene>
<sequence>MVAVAAYFLLVSAVLINSAPTKNDRTRDEIDELFINQVYDSSLDGEFGEYFEGDMLLTSMQQQAIKKAKIERNGLKDSTKRWPNRTVVYHIVEEDFDEKEIKMIEEAMNDIANKSCLQFRKRENEEHAVMIQGSANGCFSSVGFNTEEHEDGQEGDEERQVLNLSKGCFRHGTVVHEMLHTLGFYHMQSTFDRDDFVEIIWENINPGKEHNFAKYTIDTVTDFDVPYDYGSVMHYPKTAFSKNGNKTIIPLQENVTIGQRHGLSENDILKLNKMYCEKIESDSISYIAGVVASMYGCTPGGPGFKSRVGPSLEIESFCIVSLSHSPELGSWRCLTLVPREHVKPSVLCLNSHWSCRVVVPPEYESDRNRECTCVWNTIMKWEIFIALFAVTSSIAQDLSPKEIEEFSKFLEKTSVIDNAEKDVTVPADDDAWQNSGKFEGDIILDDIQRKQIVAKVGKTSRAVLTDLTFLWPGKKIPYMIRSDQFNKTHDIGKGCFRVGAIAHEIFHALGFLHTQARMDRDEYVKIQWENVNDTRKQNFMKYVDRPLLGGGRDILAYDYYSIMHYSRKAFTKNGLDTILPLKVNPAIIGQRKEIYIGDLININVVYCNDTTTPQPGGSRKRPRKE</sequence>
<keyword evidence="5 10" id="KW-0862">Zinc</keyword>
<dbReference type="InterPro" id="IPR006026">
    <property type="entry name" value="Peptidase_Metallo"/>
</dbReference>
<dbReference type="CDD" id="cd04280">
    <property type="entry name" value="ZnMc_astacin_like"/>
    <property type="match status" value="1"/>
</dbReference>
<evidence type="ECO:0000256" key="4">
    <source>
        <dbReference type="ARBA" id="ARBA00022801"/>
    </source>
</evidence>
<feature type="binding site" evidence="10">
    <location>
        <position position="176"/>
    </location>
    <ligand>
        <name>Zn(2+)</name>
        <dbReference type="ChEBI" id="CHEBI:29105"/>
        <note>catalytic</note>
    </ligand>
</feature>
<evidence type="ECO:0000256" key="1">
    <source>
        <dbReference type="ARBA" id="ARBA00022670"/>
    </source>
</evidence>
<keyword evidence="14" id="KW-1185">Reference proteome</keyword>
<name>A0A8J9UP59_9NEOP</name>
<dbReference type="PRINTS" id="PR00480">
    <property type="entry name" value="ASTACIN"/>
</dbReference>
<keyword evidence="1 10" id="KW-0645">Protease</keyword>
<keyword evidence="7" id="KW-0865">Zymogen</keyword>
<keyword evidence="4 10" id="KW-0378">Hydrolase</keyword>
<feature type="binding site" evidence="10">
    <location>
        <position position="507"/>
    </location>
    <ligand>
        <name>Zn(2+)</name>
        <dbReference type="ChEBI" id="CHEBI:29105"/>
        <note>catalytic</note>
    </ligand>
</feature>
<feature type="chain" id="PRO_5035487062" description="Metalloendopeptidase" evidence="11">
    <location>
        <begin position="19"/>
        <end position="625"/>
    </location>
</feature>
<evidence type="ECO:0000256" key="7">
    <source>
        <dbReference type="ARBA" id="ARBA00023145"/>
    </source>
</evidence>
<dbReference type="InterPro" id="IPR001506">
    <property type="entry name" value="Peptidase_M12A"/>
</dbReference>
<keyword evidence="2 10" id="KW-0479">Metal-binding</keyword>
<keyword evidence="6 10" id="KW-0482">Metalloprotease</keyword>
<evidence type="ECO:0000256" key="6">
    <source>
        <dbReference type="ARBA" id="ARBA00023049"/>
    </source>
</evidence>
<feature type="active site" evidence="10">
    <location>
        <position position="504"/>
    </location>
</feature>
<organism evidence="13 14">
    <name type="scientific">Brenthis ino</name>
    <name type="common">lesser marbled fritillary</name>
    <dbReference type="NCBI Taxonomy" id="405034"/>
    <lineage>
        <taxon>Eukaryota</taxon>
        <taxon>Metazoa</taxon>
        <taxon>Ecdysozoa</taxon>
        <taxon>Arthropoda</taxon>
        <taxon>Hexapoda</taxon>
        <taxon>Insecta</taxon>
        <taxon>Pterygota</taxon>
        <taxon>Neoptera</taxon>
        <taxon>Endopterygota</taxon>
        <taxon>Lepidoptera</taxon>
        <taxon>Glossata</taxon>
        <taxon>Ditrysia</taxon>
        <taxon>Papilionoidea</taxon>
        <taxon>Nymphalidae</taxon>
        <taxon>Heliconiinae</taxon>
        <taxon>Argynnini</taxon>
        <taxon>Brenthis</taxon>
    </lineage>
</organism>
<dbReference type="OrthoDB" id="291007at2759"/>
<feature type="binding site" evidence="10">
    <location>
        <position position="186"/>
    </location>
    <ligand>
        <name>Zn(2+)</name>
        <dbReference type="ChEBI" id="CHEBI:29105"/>
        <note>catalytic</note>
    </ligand>
</feature>
<dbReference type="GO" id="GO:0006508">
    <property type="term" value="P:proteolysis"/>
    <property type="evidence" value="ECO:0007669"/>
    <property type="project" value="UniProtKB-KW"/>
</dbReference>
<protein>
    <recommendedName>
        <fullName evidence="11">Metalloendopeptidase</fullName>
        <ecNumber evidence="11">3.4.24.-</ecNumber>
    </recommendedName>
</protein>
<dbReference type="GO" id="GO:0008270">
    <property type="term" value="F:zinc ion binding"/>
    <property type="evidence" value="ECO:0007669"/>
    <property type="project" value="UniProtKB-UniRule"/>
</dbReference>
<dbReference type="Pfam" id="PF01400">
    <property type="entry name" value="Astacin"/>
    <property type="match status" value="2"/>
</dbReference>
<feature type="active site" evidence="10">
    <location>
        <position position="177"/>
    </location>
</feature>
<evidence type="ECO:0000313" key="14">
    <source>
        <dbReference type="Proteomes" id="UP000838878"/>
    </source>
</evidence>
<feature type="binding site" evidence="10">
    <location>
        <position position="503"/>
    </location>
    <ligand>
        <name>Zn(2+)</name>
        <dbReference type="ChEBI" id="CHEBI:29105"/>
        <note>catalytic</note>
    </ligand>
</feature>
<dbReference type="Gene3D" id="3.40.390.10">
    <property type="entry name" value="Collagenase (Catalytic Domain)"/>
    <property type="match status" value="2"/>
</dbReference>
<evidence type="ECO:0000256" key="2">
    <source>
        <dbReference type="ARBA" id="ARBA00022723"/>
    </source>
</evidence>
<dbReference type="SMART" id="SM00235">
    <property type="entry name" value="ZnMc"/>
    <property type="match status" value="2"/>
</dbReference>
<dbReference type="PROSITE" id="PS51864">
    <property type="entry name" value="ASTACIN"/>
    <property type="match status" value="2"/>
</dbReference>
<dbReference type="SUPFAM" id="SSF55486">
    <property type="entry name" value="Metalloproteases ('zincins'), catalytic domain"/>
    <property type="match status" value="2"/>
</dbReference>
<evidence type="ECO:0000256" key="11">
    <source>
        <dbReference type="RuleBase" id="RU361183"/>
    </source>
</evidence>
<feature type="binding site" evidence="10">
    <location>
        <position position="180"/>
    </location>
    <ligand>
        <name>Zn(2+)</name>
        <dbReference type="ChEBI" id="CHEBI:29105"/>
        <note>catalytic</note>
    </ligand>
</feature>
<proteinExistence type="predicted"/>
<dbReference type="InterPro" id="IPR034035">
    <property type="entry name" value="Astacin-like_dom"/>
</dbReference>
<feature type="domain" description="Peptidase M12A" evidence="12">
    <location>
        <begin position="491"/>
        <end position="608"/>
    </location>
</feature>
<accession>A0A8J9UP59</accession>
<dbReference type="EC" id="3.4.24.-" evidence="11"/>
<comment type="caution">
    <text evidence="10">Lacks conserved residue(s) required for the propagation of feature annotation.</text>
</comment>
<dbReference type="Proteomes" id="UP000838878">
    <property type="component" value="Chromosome 3"/>
</dbReference>
<dbReference type="AlphaFoldDB" id="A0A8J9UP59"/>